<evidence type="ECO:0000256" key="2">
    <source>
        <dbReference type="ARBA" id="ARBA00023015"/>
    </source>
</evidence>
<dbReference type="InterPro" id="IPR006447">
    <property type="entry name" value="Myb_dom_plants"/>
</dbReference>
<keyword evidence="4" id="KW-0804">Transcription</keyword>
<evidence type="ECO:0000256" key="3">
    <source>
        <dbReference type="ARBA" id="ARBA00023125"/>
    </source>
</evidence>
<feature type="domain" description="HTH myb-type" evidence="7">
    <location>
        <begin position="214"/>
        <end position="274"/>
    </location>
</feature>
<evidence type="ECO:0000256" key="1">
    <source>
        <dbReference type="ARBA" id="ARBA00004123"/>
    </source>
</evidence>
<dbReference type="AlphaFoldDB" id="A0AAD4SX24"/>
<name>A0AAD4SX24_9MAGN</name>
<protein>
    <recommendedName>
        <fullName evidence="7">HTH myb-type domain-containing protein</fullName>
    </recommendedName>
</protein>
<dbReference type="PANTHER" id="PTHR31003">
    <property type="entry name" value="MYB FAMILY TRANSCRIPTION FACTOR"/>
    <property type="match status" value="1"/>
</dbReference>
<dbReference type="PROSITE" id="PS51294">
    <property type="entry name" value="HTH_MYB"/>
    <property type="match status" value="1"/>
</dbReference>
<feature type="region of interest" description="Disordered" evidence="6">
    <location>
        <begin position="339"/>
        <end position="394"/>
    </location>
</feature>
<dbReference type="Proteomes" id="UP001202328">
    <property type="component" value="Unassembled WGS sequence"/>
</dbReference>
<reference evidence="8" key="1">
    <citation type="submission" date="2022-04" db="EMBL/GenBank/DDBJ databases">
        <title>A functionally conserved STORR gene fusion in Papaver species that diverged 16.8 million years ago.</title>
        <authorList>
            <person name="Catania T."/>
        </authorList>
    </citation>
    <scope>NUCLEOTIDE SEQUENCE</scope>
    <source>
        <strain evidence="8">S-188037</strain>
    </source>
</reference>
<dbReference type="InterPro" id="IPR001005">
    <property type="entry name" value="SANT/Myb"/>
</dbReference>
<dbReference type="InterPro" id="IPR009057">
    <property type="entry name" value="Homeodomain-like_sf"/>
</dbReference>
<evidence type="ECO:0000256" key="6">
    <source>
        <dbReference type="SAM" id="MobiDB-lite"/>
    </source>
</evidence>
<evidence type="ECO:0000259" key="7">
    <source>
        <dbReference type="PROSITE" id="PS51294"/>
    </source>
</evidence>
<dbReference type="NCBIfam" id="TIGR01557">
    <property type="entry name" value="myb_SHAQKYF"/>
    <property type="match status" value="1"/>
</dbReference>
<keyword evidence="5" id="KW-0539">Nucleus</keyword>
<dbReference type="InterPro" id="IPR044787">
    <property type="entry name" value="HHO5-like"/>
</dbReference>
<dbReference type="GO" id="GO:0003700">
    <property type="term" value="F:DNA-binding transcription factor activity"/>
    <property type="evidence" value="ECO:0007669"/>
    <property type="project" value="InterPro"/>
</dbReference>
<organism evidence="8 9">
    <name type="scientific">Papaver atlanticum</name>
    <dbReference type="NCBI Taxonomy" id="357466"/>
    <lineage>
        <taxon>Eukaryota</taxon>
        <taxon>Viridiplantae</taxon>
        <taxon>Streptophyta</taxon>
        <taxon>Embryophyta</taxon>
        <taxon>Tracheophyta</taxon>
        <taxon>Spermatophyta</taxon>
        <taxon>Magnoliopsida</taxon>
        <taxon>Ranunculales</taxon>
        <taxon>Papaveraceae</taxon>
        <taxon>Papaveroideae</taxon>
        <taxon>Papaver</taxon>
    </lineage>
</organism>
<keyword evidence="9" id="KW-1185">Reference proteome</keyword>
<feature type="region of interest" description="Disordered" evidence="6">
    <location>
        <begin position="138"/>
        <end position="216"/>
    </location>
</feature>
<dbReference type="EMBL" id="JAJJMB010008074">
    <property type="protein sequence ID" value="KAI3925623.1"/>
    <property type="molecule type" value="Genomic_DNA"/>
</dbReference>
<feature type="compositionally biased region" description="Low complexity" evidence="6">
    <location>
        <begin position="374"/>
        <end position="394"/>
    </location>
</feature>
<comment type="subcellular location">
    <subcellularLocation>
        <location evidence="1">Nucleus</location>
    </subcellularLocation>
</comment>
<evidence type="ECO:0000313" key="9">
    <source>
        <dbReference type="Proteomes" id="UP001202328"/>
    </source>
</evidence>
<keyword evidence="3" id="KW-0238">DNA-binding</keyword>
<feature type="compositionally biased region" description="Low complexity" evidence="6">
    <location>
        <begin position="339"/>
        <end position="350"/>
    </location>
</feature>
<gene>
    <name evidence="8" type="ORF">MKW98_001477</name>
</gene>
<evidence type="ECO:0000313" key="8">
    <source>
        <dbReference type="EMBL" id="KAI3925623.1"/>
    </source>
</evidence>
<dbReference type="InterPro" id="IPR058673">
    <property type="entry name" value="HHO5-like_N"/>
</dbReference>
<dbReference type="SUPFAM" id="SSF46689">
    <property type="entry name" value="Homeodomain-like"/>
    <property type="match status" value="1"/>
</dbReference>
<dbReference type="GO" id="GO:0003677">
    <property type="term" value="F:DNA binding"/>
    <property type="evidence" value="ECO:0007669"/>
    <property type="project" value="UniProtKB-KW"/>
</dbReference>
<comment type="caution">
    <text evidence="8">The sequence shown here is derived from an EMBL/GenBank/DDBJ whole genome shotgun (WGS) entry which is preliminary data.</text>
</comment>
<dbReference type="Pfam" id="PF26575">
    <property type="entry name" value="HHO5_N"/>
    <property type="match status" value="1"/>
</dbReference>
<sequence length="394" mass="43677">MKMMIMKKFEALEEERKKIQVFRRELPLCLELVNEAIEKCKKEMQYHGEKSDCEEEILNNEGPVLEQFLPLKRTNSSQDQKVTEEEEKIDEKKKNLGMKVDWLESVQLWTADPPLKQDFMVENSTKIELKKCGGGGAFQPFQSETTKGGNTNSIISRTTPTTTANSIDVSNNTPPSAAAATTSSTADNNNNNSNSSNGNKRKRSGDEEDKENDLRRKTRRCWSPELHKRFLEALQQLGGSHVATPKQIKELMKVDGLTNDEVKSHLQKYRIHTRGGVPNSAATHNSQHQPPPQFVVVGGIWVPPPAPPGYATTMAGATEAAGTKRMNTNDMYVTLSAQQVAGSQQQQHQSPTGSLHSEGRSKRGDHSSVDDVHSSSPSSSTETTTTTYSSKHVK</sequence>
<feature type="compositionally biased region" description="Low complexity" evidence="6">
    <location>
        <begin position="170"/>
        <end position="197"/>
    </location>
</feature>
<dbReference type="Pfam" id="PF00249">
    <property type="entry name" value="Myb_DNA-binding"/>
    <property type="match status" value="1"/>
</dbReference>
<keyword evidence="2" id="KW-0805">Transcription regulation</keyword>
<dbReference type="InterPro" id="IPR017930">
    <property type="entry name" value="Myb_dom"/>
</dbReference>
<evidence type="ECO:0000256" key="5">
    <source>
        <dbReference type="ARBA" id="ARBA00023242"/>
    </source>
</evidence>
<dbReference type="Gene3D" id="1.10.10.60">
    <property type="entry name" value="Homeodomain-like"/>
    <property type="match status" value="1"/>
</dbReference>
<dbReference type="GO" id="GO:0005634">
    <property type="term" value="C:nucleus"/>
    <property type="evidence" value="ECO:0007669"/>
    <property type="project" value="UniProtKB-SubCell"/>
</dbReference>
<dbReference type="FunFam" id="1.10.10.60:FF:000002">
    <property type="entry name" value="Myb family transcription factor"/>
    <property type="match status" value="1"/>
</dbReference>
<proteinExistence type="predicted"/>
<feature type="compositionally biased region" description="Polar residues" evidence="6">
    <location>
        <begin position="140"/>
        <end position="169"/>
    </location>
</feature>
<dbReference type="PANTHER" id="PTHR31003:SF16">
    <property type="entry name" value="TRANSCRIPTION FACTOR HHO2"/>
    <property type="match status" value="1"/>
</dbReference>
<accession>A0AAD4SX24</accession>
<evidence type="ECO:0000256" key="4">
    <source>
        <dbReference type="ARBA" id="ARBA00023163"/>
    </source>
</evidence>
<feature type="compositionally biased region" description="Basic and acidic residues" evidence="6">
    <location>
        <begin position="357"/>
        <end position="373"/>
    </location>
</feature>